<organism evidence="1 2">
    <name type="scientific">Chitinophaga filiformis</name>
    <name type="common">Myxococcus filiformis</name>
    <name type="synonym">Flexibacter filiformis</name>
    <dbReference type="NCBI Taxonomy" id="104663"/>
    <lineage>
        <taxon>Bacteria</taxon>
        <taxon>Pseudomonadati</taxon>
        <taxon>Bacteroidota</taxon>
        <taxon>Chitinophagia</taxon>
        <taxon>Chitinophagales</taxon>
        <taxon>Chitinophagaceae</taxon>
        <taxon>Chitinophaga</taxon>
    </lineage>
</organism>
<evidence type="ECO:0000313" key="1">
    <source>
        <dbReference type="EMBL" id="UPK66925.1"/>
    </source>
</evidence>
<evidence type="ECO:0000313" key="2">
    <source>
        <dbReference type="Proteomes" id="UP000830198"/>
    </source>
</evidence>
<gene>
    <name evidence="1" type="ORF">MYF79_18460</name>
</gene>
<dbReference type="RefSeq" id="WP_247809122.1">
    <property type="nucleotide sequence ID" value="NZ_CP095855.1"/>
</dbReference>
<reference evidence="1 2" key="1">
    <citation type="submission" date="2022-04" db="EMBL/GenBank/DDBJ databases">
        <title>The arsenic-methylating capacity of Chitinophaga filiformis YT5 during chitin decomposition.</title>
        <authorList>
            <person name="Chen G."/>
            <person name="Liang Y."/>
        </authorList>
    </citation>
    <scope>NUCLEOTIDE SEQUENCE [LARGE SCALE GENOMIC DNA]</scope>
    <source>
        <strain evidence="1 2">YT5</strain>
    </source>
</reference>
<proteinExistence type="predicted"/>
<dbReference type="EMBL" id="CP095855">
    <property type="protein sequence ID" value="UPK66925.1"/>
    <property type="molecule type" value="Genomic_DNA"/>
</dbReference>
<name>A0ABY4HTK1_CHIFI</name>
<protein>
    <submittedName>
        <fullName evidence="1">Uncharacterized protein</fullName>
    </submittedName>
</protein>
<sequence length="690" mass="79238">MRKSLKISIYVLISCCLALGILGAYGNSFRKERARFTVVPDTVVPVRPSVPMTPVPEDTIFPLLPRVPSVPIVPIIPGDTIVPGDVILQGDTIPVSKKYSNSWLGRVRAYRDSLRNKQYRDSLIRKVTRQNVPEPGTDSSIIKSEQYFKPFSGKVIRDIYYRRVNVFGPSNIKDTTFSTSMKLVHLANRMHFNSEEWVIRQLLFFRQNDTINPFEMSDNERYLRNRPFIQDARLYIINTGVSEDSVDLLVVTKDVFEYGFDLSRLSTSGIRASISNDNLFGAGQGLMIGGSWSDKDNPPFGSQARYTKTNLLGTFIDFSGGYTTLNNINTIDSGTYEGTYYVAINRPLYKSGAKWIGGINFSSNYSINMFKRPDTLYRDYRYNILDVWGGFNFLRQDNRNPDSRKPNVAFLIRHFNLAFTKKPFQEAYQFDPVYNNHRFYLGQVVTFRQEFFKTSHFFGFGRTEDIPLGYTTSVTGGWETWLGRTRGYIGLEAEKFWVTKGKGILSGTLGLSTFFQNGMSEDAVLHAKVEYYSRAFRFAGGKLRQFLYADYICNPNYYFYRPLNINRDLGVWGYKDVPLSGYQRLNVRSETTYYSPLKIFGFKFNFFSSIQASQLTYKSNNIFKNPIYTGLGLGFRVRNENLSINTLRLSANYYPNAPAPMKSVFWEATTTVDFRFSIFALRAPAFLQFR</sequence>
<keyword evidence="2" id="KW-1185">Reference proteome</keyword>
<accession>A0ABY4HTK1</accession>
<dbReference type="Proteomes" id="UP000830198">
    <property type="component" value="Chromosome"/>
</dbReference>